<gene>
    <name evidence="2" type="ORF">E1298_42155</name>
</gene>
<evidence type="ECO:0000313" key="3">
    <source>
        <dbReference type="Proteomes" id="UP000294513"/>
    </source>
</evidence>
<proteinExistence type="predicted"/>
<evidence type="ECO:0000256" key="1">
    <source>
        <dbReference type="SAM" id="MobiDB-lite"/>
    </source>
</evidence>
<feature type="region of interest" description="Disordered" evidence="1">
    <location>
        <begin position="26"/>
        <end position="61"/>
    </location>
</feature>
<accession>A0A4R4ZZ18</accession>
<protein>
    <recommendedName>
        <fullName evidence="4">Phosphopeptide-binding protein</fullName>
    </recommendedName>
</protein>
<feature type="non-terminal residue" evidence="2">
    <location>
        <position position="89"/>
    </location>
</feature>
<evidence type="ECO:0008006" key="4">
    <source>
        <dbReference type="Google" id="ProtNLM"/>
    </source>
</evidence>
<organism evidence="2 3">
    <name type="scientific">Actinomadura rubrisoli</name>
    <dbReference type="NCBI Taxonomy" id="2530368"/>
    <lineage>
        <taxon>Bacteria</taxon>
        <taxon>Bacillati</taxon>
        <taxon>Actinomycetota</taxon>
        <taxon>Actinomycetes</taxon>
        <taxon>Streptosporangiales</taxon>
        <taxon>Thermomonosporaceae</taxon>
        <taxon>Actinomadura</taxon>
    </lineage>
</organism>
<evidence type="ECO:0000313" key="2">
    <source>
        <dbReference type="EMBL" id="TDD64688.1"/>
    </source>
</evidence>
<dbReference type="EMBL" id="SMKU01000434">
    <property type="protein sequence ID" value="TDD64688.1"/>
    <property type="molecule type" value="Genomic_DNA"/>
</dbReference>
<comment type="caution">
    <text evidence="2">The sequence shown here is derived from an EMBL/GenBank/DDBJ whole genome shotgun (WGS) entry which is preliminary data.</text>
</comment>
<dbReference type="AlphaFoldDB" id="A0A4R4ZZ18"/>
<dbReference type="Proteomes" id="UP000294513">
    <property type="component" value="Unassembled WGS sequence"/>
</dbReference>
<reference evidence="2 3" key="1">
    <citation type="submission" date="2019-03" db="EMBL/GenBank/DDBJ databases">
        <title>Draft genome sequences of novel Actinobacteria.</title>
        <authorList>
            <person name="Sahin N."/>
            <person name="Ay H."/>
            <person name="Saygin H."/>
        </authorList>
    </citation>
    <scope>NUCLEOTIDE SEQUENCE [LARGE SCALE GENOMIC DNA]</scope>
    <source>
        <strain evidence="2 3">H3C3</strain>
    </source>
</reference>
<keyword evidence="3" id="KW-1185">Reference proteome</keyword>
<sequence length="89" mass="8467">MATCPNGHTSRADDYCDVCGERIGGAPPSPSSPSGGSGPGASGNHVPPPRPGGASGGGSACPDCGTPASDRFCEACGYDFATGGGKPTP</sequence>
<name>A0A4R4ZZ18_9ACTN</name>